<comment type="caution">
    <text evidence="1">The sequence shown here is derived from an EMBL/GenBank/DDBJ whole genome shotgun (WGS) entry which is preliminary data.</text>
</comment>
<reference evidence="1 2" key="1">
    <citation type="submission" date="2020-01" db="EMBL/GenBank/DDBJ databases">
        <title>Genomes of bacteria type strains.</title>
        <authorList>
            <person name="Chen J."/>
            <person name="Zhu S."/>
            <person name="Chen J."/>
        </authorList>
    </citation>
    <scope>NUCLEOTIDE SEQUENCE [LARGE SCALE GENOMIC DNA]</scope>
    <source>
        <strain evidence="1 2">KCTC 52919</strain>
    </source>
</reference>
<dbReference type="Proteomes" id="UP000476332">
    <property type="component" value="Unassembled WGS sequence"/>
</dbReference>
<dbReference type="RefSeq" id="WP_163043557.1">
    <property type="nucleotide sequence ID" value="NZ_JAAAMJ010000004.1"/>
</dbReference>
<gene>
    <name evidence="1" type="ORF">GTW51_08925</name>
</gene>
<dbReference type="AlphaFoldDB" id="A0A6L9MG56"/>
<keyword evidence="2" id="KW-1185">Reference proteome</keyword>
<accession>A0A6L9MG56</accession>
<sequence length="64" mass="7257">MPDDRYTLRKDPDGTWSVVDIFSDLPAVVHNQVMILMDVEEAEEVVHLLNGLDRAKRVAAATRH</sequence>
<protein>
    <submittedName>
        <fullName evidence="1">Uncharacterized protein</fullName>
    </submittedName>
</protein>
<name>A0A6L9MG56_9HYPH</name>
<proteinExistence type="predicted"/>
<organism evidence="1 2">
    <name type="scientific">Aurantimonas aggregata</name>
    <dbReference type="NCBI Taxonomy" id="2047720"/>
    <lineage>
        <taxon>Bacteria</taxon>
        <taxon>Pseudomonadati</taxon>
        <taxon>Pseudomonadota</taxon>
        <taxon>Alphaproteobacteria</taxon>
        <taxon>Hyphomicrobiales</taxon>
        <taxon>Aurantimonadaceae</taxon>
        <taxon>Aurantimonas</taxon>
    </lineage>
</organism>
<evidence type="ECO:0000313" key="1">
    <source>
        <dbReference type="EMBL" id="NDV86824.1"/>
    </source>
</evidence>
<evidence type="ECO:0000313" key="2">
    <source>
        <dbReference type="Proteomes" id="UP000476332"/>
    </source>
</evidence>
<dbReference type="EMBL" id="JAAAMJ010000004">
    <property type="protein sequence ID" value="NDV86824.1"/>
    <property type="molecule type" value="Genomic_DNA"/>
</dbReference>